<evidence type="ECO:0000256" key="1">
    <source>
        <dbReference type="SAM" id="Phobius"/>
    </source>
</evidence>
<dbReference type="Pfam" id="PF14559">
    <property type="entry name" value="TPR_19"/>
    <property type="match status" value="1"/>
</dbReference>
<keyword evidence="1" id="KW-0472">Membrane</keyword>
<keyword evidence="3" id="KW-1185">Reference proteome</keyword>
<keyword evidence="1" id="KW-1133">Transmembrane helix</keyword>
<protein>
    <submittedName>
        <fullName evidence="2">Tetratricopeptide (TPR) repeat protein</fullName>
    </submittedName>
</protein>
<reference evidence="2 3" key="1">
    <citation type="submission" date="2021-03" db="EMBL/GenBank/DDBJ databases">
        <title>Sequencing the genomes of 1000 actinobacteria strains.</title>
        <authorList>
            <person name="Klenk H.-P."/>
        </authorList>
    </citation>
    <scope>NUCLEOTIDE SEQUENCE [LARGE SCALE GENOMIC DNA]</scope>
    <source>
        <strain evidence="2 3">DSM 44580</strain>
    </source>
</reference>
<accession>A0ABS5A592</accession>
<dbReference type="SUPFAM" id="SSF48452">
    <property type="entry name" value="TPR-like"/>
    <property type="match status" value="1"/>
</dbReference>
<dbReference type="EMBL" id="JAGIOO010000001">
    <property type="protein sequence ID" value="MBP2471750.1"/>
    <property type="molecule type" value="Genomic_DNA"/>
</dbReference>
<dbReference type="InterPro" id="IPR011990">
    <property type="entry name" value="TPR-like_helical_dom_sf"/>
</dbReference>
<gene>
    <name evidence="2" type="ORF">JOF53_000622</name>
</gene>
<comment type="caution">
    <text evidence="2">The sequence shown here is derived from an EMBL/GenBank/DDBJ whole genome shotgun (WGS) entry which is preliminary data.</text>
</comment>
<evidence type="ECO:0000313" key="2">
    <source>
        <dbReference type="EMBL" id="MBP2471750.1"/>
    </source>
</evidence>
<dbReference type="Gene3D" id="1.25.40.10">
    <property type="entry name" value="Tetratricopeptide repeat domain"/>
    <property type="match status" value="1"/>
</dbReference>
<organism evidence="2 3">
    <name type="scientific">Crossiella equi</name>
    <dbReference type="NCBI Taxonomy" id="130796"/>
    <lineage>
        <taxon>Bacteria</taxon>
        <taxon>Bacillati</taxon>
        <taxon>Actinomycetota</taxon>
        <taxon>Actinomycetes</taxon>
        <taxon>Pseudonocardiales</taxon>
        <taxon>Pseudonocardiaceae</taxon>
        <taxon>Crossiella</taxon>
    </lineage>
</organism>
<sequence>MNERVFHLAQHWFGIGQYDRVLSTLGELQGEDAAGYAAVVLRASALWLSARDAEAVVVATGGIARFGPDPALLQVLGNAQHSLGQWPEAEGSLLAALHQLPTDAGLLCDYGRLCLSAGQVDKAAALADRAAHHDPHAVRVGQLRGLVALARGEDAEAARHTAAHQDDVDTAYQSFRAAAAAGPGNAEYVRAAREARVAAHPLLRPLRPLYRLGPVKVWITFLLVFLGLRLAGLGVVAGALALCWFLYCLYSWVAPPLVRRWLERR</sequence>
<name>A0ABS5A592_9PSEU</name>
<dbReference type="Proteomes" id="UP001519363">
    <property type="component" value="Unassembled WGS sequence"/>
</dbReference>
<evidence type="ECO:0000313" key="3">
    <source>
        <dbReference type="Proteomes" id="UP001519363"/>
    </source>
</evidence>
<dbReference type="RefSeq" id="WP_209706273.1">
    <property type="nucleotide sequence ID" value="NZ_JAGIOO010000001.1"/>
</dbReference>
<keyword evidence="1" id="KW-0812">Transmembrane</keyword>
<feature type="transmembrane region" description="Helical" evidence="1">
    <location>
        <begin position="234"/>
        <end position="258"/>
    </location>
</feature>
<proteinExistence type="predicted"/>